<proteinExistence type="predicted"/>
<keyword evidence="2" id="KW-1185">Reference proteome</keyword>
<reference evidence="1" key="1">
    <citation type="submission" date="2023-06" db="EMBL/GenBank/DDBJ databases">
        <title>MT1 and MT2 Draft Genomes of Novel Species.</title>
        <authorList>
            <person name="Venkateswaran K."/>
        </authorList>
    </citation>
    <scope>NUCLEOTIDE SEQUENCE</scope>
    <source>
        <strain evidence="1">IIF3SC-B10</strain>
    </source>
</reference>
<evidence type="ECO:0008006" key="3">
    <source>
        <dbReference type="Google" id="ProtNLM"/>
    </source>
</evidence>
<accession>A0ABT8K3E9</accession>
<evidence type="ECO:0000313" key="1">
    <source>
        <dbReference type="EMBL" id="MDN4611958.1"/>
    </source>
</evidence>
<dbReference type="RefSeq" id="WP_301228311.1">
    <property type="nucleotide sequence ID" value="NZ_JAROCG010000001.1"/>
</dbReference>
<gene>
    <name evidence="1" type="ORF">P5G52_13900</name>
</gene>
<name>A0ABT8K3E9_9MICC</name>
<evidence type="ECO:0000313" key="2">
    <source>
        <dbReference type="Proteomes" id="UP001174209"/>
    </source>
</evidence>
<dbReference type="Proteomes" id="UP001174209">
    <property type="component" value="Unassembled WGS sequence"/>
</dbReference>
<dbReference type="EMBL" id="JAROCG010000001">
    <property type="protein sequence ID" value="MDN4611958.1"/>
    <property type="molecule type" value="Genomic_DNA"/>
</dbReference>
<sequence length="773" mass="83597">MRSIPGWPTNTDVLEPVVRVVHGGLDREVESLSLSRELPSSMHAQVRGVGGITQTTGSVTWSARSDVAEAQPTAFGRIGNWPPKVRGAVGVYAGYRTATGDLLAKQLTGFISGSSGDPQEPTSSKLVDPIARLSRTVNLPPLLNNMPPLTEGGPWRGVGLYPTFFTDKAARAGGFNSTPGMTSGCVFSAPLMGSAWPERGTLFTGLRFTDRNNANARWHESPWGMAVSDCLLTYTPWSNSGLDVPMEISALATAPPFIGRTYVAARWGESEIRLNYNGSRAYGMVNGSVVCEIAVLPEGGVHTLRVVPSGSSVTLILRDSTGREVSATTAMPAGATSPLGEVWVVSEEPNAMIGGAQVSFPSTAWSAVSYTRSAFITPPAHYASLRASPPIQDVPARKLLDEQSTAELAALWIDGDGYLHWVNRNKLLSGSPATTLTSKDHLKSLPWEEDFAAVASMVEVTSRQAEAINQFKYPRQEVWRSNYSKADANGTEVFEELLHPDADEDWIMVDASFNNDYADAHDMRGSDVALYYFMEKGDQSEGTYSAVEGYDRAWAGATLQFIDHRTYKLTTTVYAVSAAAWDQYEFSLKIPSEHQSPSGGGWAANLGGMNFPVIRSFAKVMWTDRTYKATAGVWDAPVLTHDVGWWVQDPGACQAIADLLASETTTPRPVLNGVSIVPDARLERGDIVTLSDPDVTGIEFRCLVVGIDDTFRSGPLQWEQSCSFRVLDYTLVSTTLGDLDTVWAGQLLSALDTARANETLAQFDAQPLKGAPQ</sequence>
<comment type="caution">
    <text evidence="1">The sequence shown here is derived from an EMBL/GenBank/DDBJ whole genome shotgun (WGS) entry which is preliminary data.</text>
</comment>
<protein>
    <recommendedName>
        <fullName evidence="3">Minor tail protein</fullName>
    </recommendedName>
</protein>
<organism evidence="1 2">
    <name type="scientific">Arthrobacter burdickii</name>
    <dbReference type="NCBI Taxonomy" id="3035920"/>
    <lineage>
        <taxon>Bacteria</taxon>
        <taxon>Bacillati</taxon>
        <taxon>Actinomycetota</taxon>
        <taxon>Actinomycetes</taxon>
        <taxon>Micrococcales</taxon>
        <taxon>Micrococcaceae</taxon>
        <taxon>Arthrobacter</taxon>
    </lineage>
</organism>